<accession>A0A0B8Q2I1</accession>
<organism evidence="1 2">
    <name type="scientific">Vibrio ishigakensis</name>
    <dbReference type="NCBI Taxonomy" id="1481914"/>
    <lineage>
        <taxon>Bacteria</taxon>
        <taxon>Pseudomonadati</taxon>
        <taxon>Pseudomonadota</taxon>
        <taxon>Gammaproteobacteria</taxon>
        <taxon>Vibrionales</taxon>
        <taxon>Vibrionaceae</taxon>
        <taxon>Vibrio</taxon>
    </lineage>
</organism>
<dbReference type="AlphaFoldDB" id="A0A0B8Q2I1"/>
<reference evidence="1 2" key="2">
    <citation type="submission" date="2015-01" db="EMBL/GenBank/DDBJ databases">
        <authorList>
            <consortium name="NBRP consortium"/>
            <person name="Sawabe T."/>
            <person name="Meirelles P."/>
            <person name="Feng G."/>
            <person name="Sayaka M."/>
            <person name="Hattori M."/>
            <person name="Ohkuma M."/>
        </authorList>
    </citation>
    <scope>NUCLEOTIDE SEQUENCE [LARGE SCALE GENOMIC DNA]</scope>
    <source>
        <strain evidence="2">JCM 19241</strain>
    </source>
</reference>
<dbReference type="Pfam" id="PF07366">
    <property type="entry name" value="SnoaL"/>
    <property type="match status" value="1"/>
</dbReference>
<dbReference type="Proteomes" id="UP000031666">
    <property type="component" value="Unassembled WGS sequence"/>
</dbReference>
<dbReference type="SUPFAM" id="SSF54427">
    <property type="entry name" value="NTF2-like"/>
    <property type="match status" value="1"/>
</dbReference>
<dbReference type="STRING" id="1481914.JCM19241_3185"/>
<evidence type="ECO:0000313" key="1">
    <source>
        <dbReference type="EMBL" id="GAM73730.1"/>
    </source>
</evidence>
<dbReference type="InterPro" id="IPR009959">
    <property type="entry name" value="Cyclase_SnoaL-like"/>
</dbReference>
<gene>
    <name evidence="1" type="ORF">JCM19241_3185</name>
</gene>
<dbReference type="Gene3D" id="3.10.450.50">
    <property type="match status" value="1"/>
</dbReference>
<reference evidence="1 2" key="1">
    <citation type="submission" date="2015-01" db="EMBL/GenBank/DDBJ databases">
        <title>Vibrio sp. C94 JCM 19241 whole genome shotgun sequence.</title>
        <authorList>
            <person name="Sawabe T."/>
            <person name="Meirelles P."/>
            <person name="Feng G."/>
            <person name="Sayaka M."/>
            <person name="Hattori M."/>
            <person name="Ohkuma M."/>
        </authorList>
    </citation>
    <scope>NUCLEOTIDE SEQUENCE [LARGE SCALE GENOMIC DNA]</scope>
    <source>
        <strain evidence="2">JCM 19241</strain>
    </source>
</reference>
<protein>
    <recommendedName>
        <fullName evidence="3">Polyketide cyclase</fullName>
    </recommendedName>
</protein>
<dbReference type="GO" id="GO:0030638">
    <property type="term" value="P:polyketide metabolic process"/>
    <property type="evidence" value="ECO:0007669"/>
    <property type="project" value="InterPro"/>
</dbReference>
<proteinExistence type="predicted"/>
<sequence>MVAGTDIAQAQASLNLVGDMLTGLSKHATGSVEAMELEKYWHEKCSWYGPSGIGTARGIQGFRNWHQIPFLNALPNRRTKEGMGYLFADKNYVGFTAWPGMEMTVSGSGWLGIAPSNKEITMRSLDFWRCEDGKIRENWVLVDLLHVYDQLGVDVLGRMREMNKARYRQFDR</sequence>
<evidence type="ECO:0008006" key="3">
    <source>
        <dbReference type="Google" id="ProtNLM"/>
    </source>
</evidence>
<comment type="caution">
    <text evidence="1">The sequence shown here is derived from an EMBL/GenBank/DDBJ whole genome shotgun (WGS) entry which is preliminary data.</text>
</comment>
<dbReference type="InterPro" id="IPR032710">
    <property type="entry name" value="NTF2-like_dom_sf"/>
</dbReference>
<evidence type="ECO:0000313" key="2">
    <source>
        <dbReference type="Proteomes" id="UP000031666"/>
    </source>
</evidence>
<dbReference type="EMBL" id="BBSC01000001">
    <property type="protein sequence ID" value="GAM73730.1"/>
    <property type="molecule type" value="Genomic_DNA"/>
</dbReference>
<name>A0A0B8Q2I1_9VIBR</name>